<name>A0AC61QL25_9BACT</name>
<gene>
    <name evidence="1" type="ORF">E0946_00915</name>
</gene>
<reference evidence="1" key="1">
    <citation type="submission" date="2019-03" db="EMBL/GenBank/DDBJ databases">
        <title>Candidatus Syntrophosphaera thermopropionivorans: a novel player in syntrophic propionate oxidation during anaerobic digestion.</title>
        <authorList>
            <person name="Dyksma S."/>
        </authorList>
    </citation>
    <scope>NUCLEOTIDE SEQUENCE</scope>
    <source>
        <strain evidence="1">W5</strain>
    </source>
</reference>
<keyword evidence="1" id="KW-0547">Nucleotide-binding</keyword>
<dbReference type="Proteomes" id="UP000294588">
    <property type="component" value="Unassembled WGS sequence"/>
</dbReference>
<proteinExistence type="predicted"/>
<dbReference type="EMBL" id="SMOG01000001">
    <property type="protein sequence ID" value="TDF74676.1"/>
    <property type="molecule type" value="Genomic_DNA"/>
</dbReference>
<sequence>MLTVKNLSRSFGDIKAVQNISFTADKGEIVGFLGPNGAGKTTTLRMMVGYLQPDSGTIELDGENVFDNPLAASARIGYLPELNPLYNEMTVEEFLRFIAALRKMKEPYLSERLEFVRDNCGLDEVWKQKIGTLSKGYRQRTGLAQAIIHNPDLLILDEPTSGLDPNQILEIRELIRELGENKTVILSSHIMQEVQALCSRVIIIHKGQIIVDDSIENLSSYISETTQIVLELEAENPDFQPWLEQYPQVQLTDIEPKDDHLAFKFTIPIEMDLRKELSAFVSEQGWYLISMYRETQSLEEIFHLLTSEEPFYTEEEEEKEEEEEVIEGEEISSEEVNESEAEPEEETISLRETEEKAQEESSTKEQK</sequence>
<accession>A0AC61QL25</accession>
<organism evidence="1 2">
    <name type="scientific">Candidatus Syntrophosphaera thermopropionivorans</name>
    <dbReference type="NCBI Taxonomy" id="2593015"/>
    <lineage>
        <taxon>Bacteria</taxon>
        <taxon>Pseudomonadati</taxon>
        <taxon>Candidatus Cloacimonadota</taxon>
        <taxon>Candidatus Cloacimonadia</taxon>
        <taxon>Candidatus Cloacimonadales</taxon>
        <taxon>Candidatus Cloacimonadaceae</taxon>
        <taxon>Candidatus Syntrophosphaera</taxon>
    </lineage>
</organism>
<comment type="caution">
    <text evidence="1">The sequence shown here is derived from an EMBL/GenBank/DDBJ whole genome shotgun (WGS) entry which is preliminary data.</text>
</comment>
<protein>
    <submittedName>
        <fullName evidence="1">ATP-binding cassette domain-containing protein</fullName>
    </submittedName>
</protein>
<keyword evidence="1" id="KW-0067">ATP-binding</keyword>
<evidence type="ECO:0000313" key="1">
    <source>
        <dbReference type="EMBL" id="TDF74676.1"/>
    </source>
</evidence>
<keyword evidence="2" id="KW-1185">Reference proteome</keyword>
<evidence type="ECO:0000313" key="2">
    <source>
        <dbReference type="Proteomes" id="UP000294588"/>
    </source>
</evidence>